<protein>
    <submittedName>
        <fullName evidence="3">Peroxidase</fullName>
    </submittedName>
</protein>
<dbReference type="Pfam" id="PF00561">
    <property type="entry name" value="Abhydrolase_1"/>
    <property type="match status" value="1"/>
</dbReference>
<proteinExistence type="predicted"/>
<dbReference type="GO" id="GO:0016020">
    <property type="term" value="C:membrane"/>
    <property type="evidence" value="ECO:0007669"/>
    <property type="project" value="TreeGrafter"/>
</dbReference>
<feature type="domain" description="AB hydrolase-1" evidence="2">
    <location>
        <begin position="22"/>
        <end position="287"/>
    </location>
</feature>
<keyword evidence="1" id="KW-0378">Hydrolase</keyword>
<dbReference type="AlphaFoldDB" id="A0A151XXP2"/>
<keyword evidence="3" id="KW-0560">Oxidoreductase</keyword>
<dbReference type="InterPro" id="IPR029058">
    <property type="entry name" value="AB_hydrolase_fold"/>
</dbReference>
<dbReference type="EMBL" id="LUAW01000056">
    <property type="protein sequence ID" value="KYQ70593.1"/>
    <property type="molecule type" value="Genomic_DNA"/>
</dbReference>
<dbReference type="PANTHER" id="PTHR43798:SF31">
    <property type="entry name" value="AB HYDROLASE SUPERFAMILY PROTEIN YCLE"/>
    <property type="match status" value="1"/>
</dbReference>
<evidence type="ECO:0000313" key="4">
    <source>
        <dbReference type="Proteomes" id="UP000076276"/>
    </source>
</evidence>
<dbReference type="OrthoDB" id="9780744at2"/>
<evidence type="ECO:0000256" key="1">
    <source>
        <dbReference type="ARBA" id="ARBA00022801"/>
    </source>
</evidence>
<dbReference type="GO" id="GO:0004601">
    <property type="term" value="F:peroxidase activity"/>
    <property type="evidence" value="ECO:0007669"/>
    <property type="project" value="UniProtKB-KW"/>
</dbReference>
<accession>A0A151XXP2</accession>
<gene>
    <name evidence="3" type="ORF">AZH43_03760</name>
</gene>
<dbReference type="STRING" id="1806892.AZH43_03760"/>
<reference evidence="3 4" key="1">
    <citation type="submission" date="2016-03" db="EMBL/GenBank/DDBJ databases">
        <title>Acinetobacter genomospecies 28 strain ANC 4149.</title>
        <authorList>
            <person name="Radolfova-Krizova L."/>
            <person name="Nemec A."/>
        </authorList>
    </citation>
    <scope>NUCLEOTIDE SEQUENCE [LARGE SCALE GENOMIC DNA]</scope>
    <source>
        <strain evidence="3 4">ANC 4149</strain>
    </source>
</reference>
<keyword evidence="3" id="KW-0575">Peroxidase</keyword>
<dbReference type="GO" id="GO:0016787">
    <property type="term" value="F:hydrolase activity"/>
    <property type="evidence" value="ECO:0007669"/>
    <property type="project" value="UniProtKB-KW"/>
</dbReference>
<name>A0A151XXP2_9GAMM</name>
<keyword evidence="4" id="KW-1185">Reference proteome</keyword>
<sequence>MAYYGMQDKEQLFVREYGTGQPVLVLSGLGMQSWQWYPFLYRFRKSHKFIIPDWRGFGGSAQCKIPDIDAISSHWRDIQSLVNQLPHEKYSVIAYSMGATTAMHGMQYGNFSDQIHSYLHIDQTPKIRSSSDWPYGLFGTQNTAFNNILESIAAVLERNTDTASIQQLSNEDREQLLCSWLAFINLQASSKTAPFLIKQALKRPKLQPFVLPMQRLDYLAWYINNYLHHQQDYREAIFKLNAPATFFIGEQSKLYPAIGQKMIANRLNNATAVIFKKSGHTPLLSEPLKFSKEIGRFLQCGSTAD</sequence>
<dbReference type="InterPro" id="IPR050266">
    <property type="entry name" value="AB_hydrolase_sf"/>
</dbReference>
<comment type="caution">
    <text evidence="3">The sequence shown here is derived from an EMBL/GenBank/DDBJ whole genome shotgun (WGS) entry which is preliminary data.</text>
</comment>
<dbReference type="InterPro" id="IPR000073">
    <property type="entry name" value="AB_hydrolase_1"/>
</dbReference>
<organism evidence="3 4">
    <name type="scientific">Acinetobacter pragensis</name>
    <dbReference type="NCBI Taxonomy" id="1806892"/>
    <lineage>
        <taxon>Bacteria</taxon>
        <taxon>Pseudomonadati</taxon>
        <taxon>Pseudomonadota</taxon>
        <taxon>Gammaproteobacteria</taxon>
        <taxon>Moraxellales</taxon>
        <taxon>Moraxellaceae</taxon>
        <taxon>Acinetobacter</taxon>
    </lineage>
</organism>
<evidence type="ECO:0000259" key="2">
    <source>
        <dbReference type="Pfam" id="PF00561"/>
    </source>
</evidence>
<evidence type="ECO:0000313" key="3">
    <source>
        <dbReference type="EMBL" id="KYQ70593.1"/>
    </source>
</evidence>
<dbReference type="Proteomes" id="UP000076276">
    <property type="component" value="Unassembled WGS sequence"/>
</dbReference>
<dbReference type="PANTHER" id="PTHR43798">
    <property type="entry name" value="MONOACYLGLYCEROL LIPASE"/>
    <property type="match status" value="1"/>
</dbReference>
<dbReference type="RefSeq" id="WP_067672088.1">
    <property type="nucleotide sequence ID" value="NZ_CBCSIK010000009.1"/>
</dbReference>
<dbReference type="SUPFAM" id="SSF53474">
    <property type="entry name" value="alpha/beta-Hydrolases"/>
    <property type="match status" value="1"/>
</dbReference>
<dbReference type="Gene3D" id="3.40.50.1820">
    <property type="entry name" value="alpha/beta hydrolase"/>
    <property type="match status" value="1"/>
</dbReference>